<dbReference type="STRING" id="1608583.BN1356_02539"/>
<keyword evidence="2" id="KW-1185">Reference proteome</keyword>
<evidence type="ECO:0000313" key="1">
    <source>
        <dbReference type="EMBL" id="CQR26180.1"/>
    </source>
</evidence>
<name>A0A0E3WFV2_9STRE</name>
<dbReference type="AlphaFoldDB" id="A0A0E3WFV2"/>
<organism evidence="1 2">
    <name type="scientific">Streptococcus varani</name>
    <dbReference type="NCBI Taxonomy" id="1608583"/>
    <lineage>
        <taxon>Bacteria</taxon>
        <taxon>Bacillati</taxon>
        <taxon>Bacillota</taxon>
        <taxon>Bacilli</taxon>
        <taxon>Lactobacillales</taxon>
        <taxon>Streptococcaceae</taxon>
        <taxon>Streptococcus</taxon>
    </lineage>
</organism>
<protein>
    <submittedName>
        <fullName evidence="1">Uncharacterized protein</fullName>
    </submittedName>
</protein>
<evidence type="ECO:0000313" key="2">
    <source>
        <dbReference type="Proteomes" id="UP000198604"/>
    </source>
</evidence>
<dbReference type="EMBL" id="CTEN01000009">
    <property type="protein sequence ID" value="CQR26180.1"/>
    <property type="molecule type" value="Genomic_DNA"/>
</dbReference>
<accession>A0A0E3WFV2</accession>
<dbReference type="Proteomes" id="UP000198604">
    <property type="component" value="Unassembled WGS sequence"/>
</dbReference>
<proteinExistence type="predicted"/>
<gene>
    <name evidence="1" type="ORF">BN1356_02539</name>
</gene>
<sequence>MLRKLFPPNPAKLFREPLGRFLDLGLEQSTIPQPVKKSKLVYLGSEVIIPEEEYRELVEENHRLRHEVAQMEAVILSCQTAIRNGGFG</sequence>
<reference evidence="2" key="1">
    <citation type="submission" date="2015-03" db="EMBL/GenBank/DDBJ databases">
        <authorList>
            <person name="Urmite Genomes"/>
        </authorList>
    </citation>
    <scope>NUCLEOTIDE SEQUENCE [LARGE SCALE GENOMIC DNA]</scope>
    <source>
        <strain evidence="2">FF10</strain>
    </source>
</reference>
<dbReference type="RefSeq" id="WP_093651643.1">
    <property type="nucleotide sequence ID" value="NZ_CTEN01000009.1"/>
</dbReference>